<protein>
    <submittedName>
        <fullName evidence="1">Uncharacterized protein</fullName>
    </submittedName>
</protein>
<gene>
    <name evidence="1" type="ORF">ATANTOWER_030544</name>
</gene>
<evidence type="ECO:0000313" key="1">
    <source>
        <dbReference type="EMBL" id="MED6237656.1"/>
    </source>
</evidence>
<comment type="caution">
    <text evidence="1">The sequence shown here is derived from an EMBL/GenBank/DDBJ whole genome shotgun (WGS) entry which is preliminary data.</text>
</comment>
<keyword evidence="2" id="KW-1185">Reference proteome</keyword>
<evidence type="ECO:0000313" key="2">
    <source>
        <dbReference type="Proteomes" id="UP001345963"/>
    </source>
</evidence>
<reference evidence="1 2" key="1">
    <citation type="submission" date="2021-07" db="EMBL/GenBank/DDBJ databases">
        <authorList>
            <person name="Palmer J.M."/>
        </authorList>
    </citation>
    <scope>NUCLEOTIDE SEQUENCE [LARGE SCALE GENOMIC DNA]</scope>
    <source>
        <strain evidence="1 2">AT_MEX2019</strain>
        <tissue evidence="1">Muscle</tissue>
    </source>
</reference>
<accession>A0ABU7AHH0</accession>
<proteinExistence type="predicted"/>
<name>A0ABU7AHH0_9TELE</name>
<organism evidence="1 2">
    <name type="scientific">Ataeniobius toweri</name>
    <dbReference type="NCBI Taxonomy" id="208326"/>
    <lineage>
        <taxon>Eukaryota</taxon>
        <taxon>Metazoa</taxon>
        <taxon>Chordata</taxon>
        <taxon>Craniata</taxon>
        <taxon>Vertebrata</taxon>
        <taxon>Euteleostomi</taxon>
        <taxon>Actinopterygii</taxon>
        <taxon>Neopterygii</taxon>
        <taxon>Teleostei</taxon>
        <taxon>Neoteleostei</taxon>
        <taxon>Acanthomorphata</taxon>
        <taxon>Ovalentaria</taxon>
        <taxon>Atherinomorphae</taxon>
        <taxon>Cyprinodontiformes</taxon>
        <taxon>Goodeidae</taxon>
        <taxon>Ataeniobius</taxon>
    </lineage>
</organism>
<sequence>VEVDSGVESVLLPCRTTVYLPEDTTLEWRERGTDGIGAKHATICRGYSPRSGCPGFDYWTRQHLPNVSPSLYPFPVYLLSKNTKLKATSAEKYIFRVEGWIQHEGPCV</sequence>
<dbReference type="EMBL" id="JAHUTI010018069">
    <property type="protein sequence ID" value="MED6237656.1"/>
    <property type="molecule type" value="Genomic_DNA"/>
</dbReference>
<feature type="non-terminal residue" evidence="1">
    <location>
        <position position="1"/>
    </location>
</feature>
<dbReference type="Proteomes" id="UP001345963">
    <property type="component" value="Unassembled WGS sequence"/>
</dbReference>